<keyword evidence="4 5" id="KW-0472">Membrane</keyword>
<organism evidence="7 8">
    <name type="scientific">Paraurantiacibacter namhicola</name>
    <dbReference type="NCBI Taxonomy" id="645517"/>
    <lineage>
        <taxon>Bacteria</taxon>
        <taxon>Pseudomonadati</taxon>
        <taxon>Pseudomonadota</taxon>
        <taxon>Alphaproteobacteria</taxon>
        <taxon>Sphingomonadales</taxon>
        <taxon>Erythrobacteraceae</taxon>
        <taxon>Paraurantiacibacter</taxon>
    </lineage>
</organism>
<evidence type="ECO:0000256" key="5">
    <source>
        <dbReference type="SAM" id="Phobius"/>
    </source>
</evidence>
<keyword evidence="8" id="KW-1185">Reference proteome</keyword>
<proteinExistence type="predicted"/>
<dbReference type="Proteomes" id="UP000092698">
    <property type="component" value="Chromosome"/>
</dbReference>
<feature type="transmembrane region" description="Helical" evidence="5">
    <location>
        <begin position="209"/>
        <end position="227"/>
    </location>
</feature>
<dbReference type="Gene3D" id="1.20.120.1630">
    <property type="match status" value="1"/>
</dbReference>
<reference evidence="7 8" key="1">
    <citation type="submission" date="2016-07" db="EMBL/GenBank/DDBJ databases">
        <title>Complete genome sequence of Altererythrobacter namhicola JCM 16345T, containing esterase-encoding genes.</title>
        <authorList>
            <person name="Cheng H."/>
            <person name="Wu Y.-H."/>
            <person name="Jian S.-L."/>
            <person name="Huo Y.-Y."/>
            <person name="Wang C.-S."/>
            <person name="Xu X.-W."/>
        </authorList>
    </citation>
    <scope>NUCLEOTIDE SEQUENCE [LARGE SCALE GENOMIC DNA]</scope>
    <source>
        <strain evidence="7 8">JCM 16345</strain>
    </source>
</reference>
<dbReference type="AlphaFoldDB" id="A0A1C7D5W2"/>
<sequence>MSDPMTMYSGQGRGPLDPDMVQLISASIAFVGTHFALSHPLRAPLVRVLKESGFMLVYSVVAFVTLGWMAHAFMAVDAPGLGGSGDVGWAIASLLTLVALVLFFGSLWRNPALPAPGAQKDAAERAPSGAFAVTRHPMMWGFALWALAHIALWWSWRTNVVALAILVLALLGAHLQDRKKRRLMGEAWASWEARTSYWPRWAKLLRAGWLLWLVAIIAWLAITYGHIHAGGIPAGLWRWS</sequence>
<dbReference type="InterPro" id="IPR009915">
    <property type="entry name" value="NnrU_dom"/>
</dbReference>
<dbReference type="PATRIC" id="fig|645517.4.peg.522"/>
<dbReference type="RefSeq" id="WP_237164866.1">
    <property type="nucleotide sequence ID" value="NZ_CP016545.1"/>
</dbReference>
<evidence type="ECO:0000256" key="4">
    <source>
        <dbReference type="ARBA" id="ARBA00023136"/>
    </source>
</evidence>
<feature type="domain" description="NnrU" evidence="6">
    <location>
        <begin position="23"/>
        <end position="232"/>
    </location>
</feature>
<evidence type="ECO:0000313" key="8">
    <source>
        <dbReference type="Proteomes" id="UP000092698"/>
    </source>
</evidence>
<evidence type="ECO:0000256" key="1">
    <source>
        <dbReference type="ARBA" id="ARBA00004141"/>
    </source>
</evidence>
<evidence type="ECO:0000313" key="7">
    <source>
        <dbReference type="EMBL" id="ANU06844.1"/>
    </source>
</evidence>
<dbReference type="GO" id="GO:0016020">
    <property type="term" value="C:membrane"/>
    <property type="evidence" value="ECO:0007669"/>
    <property type="project" value="UniProtKB-SubCell"/>
</dbReference>
<feature type="transmembrane region" description="Helical" evidence="5">
    <location>
        <begin position="20"/>
        <end position="41"/>
    </location>
</feature>
<accession>A0A1C7D5W2</accession>
<feature type="transmembrane region" description="Helical" evidence="5">
    <location>
        <begin position="53"/>
        <end position="75"/>
    </location>
</feature>
<evidence type="ECO:0000256" key="3">
    <source>
        <dbReference type="ARBA" id="ARBA00022989"/>
    </source>
</evidence>
<evidence type="ECO:0000259" key="6">
    <source>
        <dbReference type="Pfam" id="PF07298"/>
    </source>
</evidence>
<dbReference type="Pfam" id="PF07298">
    <property type="entry name" value="NnrU"/>
    <property type="match status" value="1"/>
</dbReference>
<dbReference type="EMBL" id="CP016545">
    <property type="protein sequence ID" value="ANU06844.1"/>
    <property type="molecule type" value="Genomic_DNA"/>
</dbReference>
<name>A0A1C7D5W2_9SPHN</name>
<feature type="transmembrane region" description="Helical" evidence="5">
    <location>
        <begin position="129"/>
        <end position="148"/>
    </location>
</feature>
<keyword evidence="2 5" id="KW-0812">Transmembrane</keyword>
<dbReference type="KEGG" id="anh:A6F65_00521"/>
<keyword evidence="3 5" id="KW-1133">Transmembrane helix</keyword>
<evidence type="ECO:0000256" key="2">
    <source>
        <dbReference type="ARBA" id="ARBA00022692"/>
    </source>
</evidence>
<gene>
    <name evidence="7" type="ORF">A6F65_00521</name>
</gene>
<feature type="transmembrane region" description="Helical" evidence="5">
    <location>
        <begin position="87"/>
        <end position="108"/>
    </location>
</feature>
<feature type="transmembrane region" description="Helical" evidence="5">
    <location>
        <begin position="154"/>
        <end position="175"/>
    </location>
</feature>
<protein>
    <submittedName>
        <fullName evidence="7">NnrU protein</fullName>
    </submittedName>
</protein>
<comment type="subcellular location">
    <subcellularLocation>
        <location evidence="1">Membrane</location>
        <topology evidence="1">Multi-pass membrane protein</topology>
    </subcellularLocation>
</comment>
<dbReference type="STRING" id="645517.A6F65_00521"/>